<gene>
    <name evidence="1" type="ORF">BDDG_13351</name>
</gene>
<name>A0A0J9EVI5_AJEDA</name>
<proteinExistence type="predicted"/>
<dbReference type="AlphaFoldDB" id="A0A0J9EVI5"/>
<reference evidence="1" key="1">
    <citation type="submission" date="2010-03" db="EMBL/GenBank/DDBJ databases">
        <title>Annotation of Blastomyces dermatitidis strain ATCC 18188.</title>
        <authorList>
            <consortium name="The Broad Institute Genome Sequencing Platform"/>
            <consortium name="Broad Institute Genome Sequencing Center for Infectious Disease."/>
            <person name="Cuomo C."/>
            <person name="Klein B."/>
            <person name="Sullivan T."/>
            <person name="Heitman J."/>
            <person name="Young S."/>
            <person name="Zeng Q."/>
            <person name="Gargeya S."/>
            <person name="Alvarado L."/>
            <person name="Berlin A.M."/>
            <person name="Chapman S.B."/>
            <person name="Chen Z."/>
            <person name="Freedman E."/>
            <person name="Gellesch M."/>
            <person name="Goldberg J."/>
            <person name="Griggs A."/>
            <person name="Gujja S."/>
            <person name="Heilman E."/>
            <person name="Heiman D."/>
            <person name="Howarth C."/>
            <person name="Mehta T."/>
            <person name="Neiman D."/>
            <person name="Pearson M."/>
            <person name="Roberts A."/>
            <person name="Saif S."/>
            <person name="Shea T."/>
            <person name="Shenoy N."/>
            <person name="Sisk P."/>
            <person name="Stolte C."/>
            <person name="Sykes S."/>
            <person name="White J."/>
            <person name="Yandava C."/>
            <person name="Haas B."/>
            <person name="Nusbaum C."/>
            <person name="Birren B."/>
        </authorList>
    </citation>
    <scope>NUCLEOTIDE SEQUENCE</scope>
    <source>
        <strain evidence="1">ATCC 18188</strain>
    </source>
</reference>
<protein>
    <submittedName>
        <fullName evidence="1">Uncharacterized protein</fullName>
    </submittedName>
</protein>
<feature type="non-terminal residue" evidence="1">
    <location>
        <position position="1"/>
    </location>
</feature>
<dbReference type="Proteomes" id="UP000007802">
    <property type="component" value="Unassembled WGS sequence"/>
</dbReference>
<accession>A0A0J9EVI5</accession>
<sequence length="61" mass="7131">FSYIDRSTSANDSELNVESLIENLKNRIITLLNSVKIVKDICIFRNENMNIILFYTCRCKT</sequence>
<organism evidence="1">
    <name type="scientific">Ajellomyces dermatitidis (strain ATCC 18188 / CBS 674.68)</name>
    <name type="common">Blastomyces dermatitidis</name>
    <dbReference type="NCBI Taxonomy" id="653446"/>
    <lineage>
        <taxon>Eukaryota</taxon>
        <taxon>Fungi</taxon>
        <taxon>Dikarya</taxon>
        <taxon>Ascomycota</taxon>
        <taxon>Pezizomycotina</taxon>
        <taxon>Eurotiomycetes</taxon>
        <taxon>Eurotiomycetidae</taxon>
        <taxon>Onygenales</taxon>
        <taxon>Ajellomycetaceae</taxon>
        <taxon>Blastomyces</taxon>
    </lineage>
</organism>
<dbReference type="EMBL" id="GG749601">
    <property type="protein sequence ID" value="KMW69185.1"/>
    <property type="molecule type" value="Genomic_DNA"/>
</dbReference>
<feature type="non-terminal residue" evidence="1">
    <location>
        <position position="61"/>
    </location>
</feature>
<evidence type="ECO:0000313" key="1">
    <source>
        <dbReference type="EMBL" id="KMW69185.1"/>
    </source>
</evidence>